<name>A0A7K6DQN1_9PASS</name>
<reference evidence="2 3" key="1">
    <citation type="submission" date="2019-09" db="EMBL/GenBank/DDBJ databases">
        <title>Bird 10,000 Genomes (B10K) Project - Family phase.</title>
        <authorList>
            <person name="Zhang G."/>
        </authorList>
    </citation>
    <scope>NUCLEOTIDE SEQUENCE [LARGE SCALE GENOMIC DNA]</scope>
    <source>
        <strain evidence="2">B10K-DU-029-52</strain>
    </source>
</reference>
<dbReference type="OrthoDB" id="287623at2759"/>
<dbReference type="AlphaFoldDB" id="A0A7K6DQN1"/>
<dbReference type="PANTHER" id="PTHR47899">
    <property type="entry name" value="COILED-COIL DOMAIN-CONTAINING PROTEIN 171"/>
    <property type="match status" value="1"/>
</dbReference>
<dbReference type="EMBL" id="VZRL01006439">
    <property type="protein sequence ID" value="NWV29083.1"/>
    <property type="molecule type" value="Genomic_DNA"/>
</dbReference>
<dbReference type="Proteomes" id="UP000571324">
    <property type="component" value="Unassembled WGS sequence"/>
</dbReference>
<proteinExistence type="predicted"/>
<feature type="non-terminal residue" evidence="2">
    <location>
        <position position="1"/>
    </location>
</feature>
<dbReference type="InterPro" id="IPR038820">
    <property type="entry name" value="CCDC171"/>
</dbReference>
<evidence type="ECO:0000313" key="3">
    <source>
        <dbReference type="Proteomes" id="UP000571324"/>
    </source>
</evidence>
<protein>
    <submittedName>
        <fullName evidence="2">CC171 protein</fullName>
    </submittedName>
</protein>
<dbReference type="PANTHER" id="PTHR47899:SF1">
    <property type="entry name" value="COILED-COIL DOMAIN-CONTAINING PROTEIN 171"/>
    <property type="match status" value="1"/>
</dbReference>
<accession>A0A7K6DQN1</accession>
<organism evidence="2 3">
    <name type="scientific">Origma solitaria</name>
    <dbReference type="NCBI Taxonomy" id="720586"/>
    <lineage>
        <taxon>Eukaryota</taxon>
        <taxon>Metazoa</taxon>
        <taxon>Chordata</taxon>
        <taxon>Craniata</taxon>
        <taxon>Vertebrata</taxon>
        <taxon>Euteleostomi</taxon>
        <taxon>Archelosauria</taxon>
        <taxon>Archosauria</taxon>
        <taxon>Dinosauria</taxon>
        <taxon>Saurischia</taxon>
        <taxon>Theropoda</taxon>
        <taxon>Coelurosauria</taxon>
        <taxon>Aves</taxon>
        <taxon>Neognathae</taxon>
        <taxon>Neoaves</taxon>
        <taxon>Telluraves</taxon>
        <taxon>Australaves</taxon>
        <taxon>Passeriformes</taxon>
        <taxon>Meliphagoidea</taxon>
        <taxon>Acanthizidae</taxon>
        <taxon>Origma</taxon>
    </lineage>
</organism>
<comment type="caution">
    <text evidence="2">The sequence shown here is derived from an EMBL/GenBank/DDBJ whole genome shotgun (WGS) entry which is preliminary data.</text>
</comment>
<evidence type="ECO:0000313" key="2">
    <source>
        <dbReference type="EMBL" id="NWV29083.1"/>
    </source>
</evidence>
<evidence type="ECO:0000256" key="1">
    <source>
        <dbReference type="SAM" id="Coils"/>
    </source>
</evidence>
<keyword evidence="1" id="KW-0175">Coiled coil</keyword>
<feature type="coiled-coil region" evidence="1">
    <location>
        <begin position="26"/>
        <end position="67"/>
    </location>
</feature>
<keyword evidence="3" id="KW-1185">Reference proteome</keyword>
<sequence length="83" mass="9847">NPSEMDTSSDLRRRLSYAEKQNLELINQRNRDMSHYEKEIMKLQLELERGEALRRGLENDLSIVQKEANMQMYSAEDELCNVK</sequence>
<feature type="non-terminal residue" evidence="2">
    <location>
        <position position="83"/>
    </location>
</feature>
<gene>
    <name evidence="2" type="primary">Ccdc171_1</name>
    <name evidence="2" type="ORF">ORISOL_R01238</name>
</gene>